<dbReference type="Gene3D" id="3.40.630.30">
    <property type="match status" value="1"/>
</dbReference>
<evidence type="ECO:0000313" key="2">
    <source>
        <dbReference type="EMBL" id="MBD2871966.1"/>
    </source>
</evidence>
<reference evidence="2" key="1">
    <citation type="submission" date="2020-09" db="EMBL/GenBank/DDBJ databases">
        <title>A novel bacterium of genus Paenibacillus, isolated from South China Sea.</title>
        <authorList>
            <person name="Huang H."/>
            <person name="Mo K."/>
            <person name="Hu Y."/>
        </authorList>
    </citation>
    <scope>NUCLEOTIDE SEQUENCE</scope>
    <source>
        <strain evidence="2">IB182493</strain>
    </source>
</reference>
<dbReference type="Proteomes" id="UP000632125">
    <property type="component" value="Unassembled WGS sequence"/>
</dbReference>
<feature type="domain" description="N-acetyltransferase" evidence="1">
    <location>
        <begin position="134"/>
        <end position="268"/>
    </location>
</feature>
<dbReference type="GO" id="GO:0016747">
    <property type="term" value="F:acyltransferase activity, transferring groups other than amino-acyl groups"/>
    <property type="evidence" value="ECO:0007669"/>
    <property type="project" value="InterPro"/>
</dbReference>
<dbReference type="EMBL" id="JACXIY010000039">
    <property type="protein sequence ID" value="MBD2871966.1"/>
    <property type="molecule type" value="Genomic_DNA"/>
</dbReference>
<dbReference type="RefSeq" id="WP_190866242.1">
    <property type="nucleotide sequence ID" value="NZ_JACXIY010000039.1"/>
</dbReference>
<dbReference type="InterPro" id="IPR016181">
    <property type="entry name" value="Acyl_CoA_acyltransferase"/>
</dbReference>
<comment type="caution">
    <text evidence="2">The sequence shown here is derived from an EMBL/GenBank/DDBJ whole genome shotgun (WGS) entry which is preliminary data.</text>
</comment>
<sequence>MGNHVETIAQRVESAETNTLFSRLSGMMSKEGNPEQVYIERFGNAHAFMVKGIPDPYFNSVRGVSSEDIDQLDRIIEFYRDHNVPCRFDMPPFASAELLLKLAERGYYQYGFHSSMCGSLPRAEQLIHQIDEAVSVRKIRGSEFSLYGEIYVKAFNMPEFLATAVSQNNLVLEKIPGWHFFLASYRNVPAAVAALYVQDGAGSLAAAATLPDFRGKGCHSALLAARIKEAIDHHCDLIVGQARFGSISQGNMERYGLKMAYTKSIWKELPK</sequence>
<dbReference type="PROSITE" id="PS51186">
    <property type="entry name" value="GNAT"/>
    <property type="match status" value="1"/>
</dbReference>
<dbReference type="Pfam" id="PF00583">
    <property type="entry name" value="Acetyltransf_1"/>
    <property type="match status" value="1"/>
</dbReference>
<dbReference type="InterPro" id="IPR000182">
    <property type="entry name" value="GNAT_dom"/>
</dbReference>
<evidence type="ECO:0000313" key="3">
    <source>
        <dbReference type="Proteomes" id="UP000632125"/>
    </source>
</evidence>
<dbReference type="CDD" id="cd04301">
    <property type="entry name" value="NAT_SF"/>
    <property type="match status" value="1"/>
</dbReference>
<accession>A0A927H7T3</accession>
<dbReference type="AlphaFoldDB" id="A0A927H7T3"/>
<proteinExistence type="predicted"/>
<dbReference type="SUPFAM" id="SSF55729">
    <property type="entry name" value="Acyl-CoA N-acyltransferases (Nat)"/>
    <property type="match status" value="1"/>
</dbReference>
<keyword evidence="3" id="KW-1185">Reference proteome</keyword>
<gene>
    <name evidence="2" type="ORF">IDH41_25635</name>
</gene>
<protein>
    <submittedName>
        <fullName evidence="2">Acetyltransferase</fullName>
    </submittedName>
</protein>
<name>A0A927H7T3_9BACL</name>
<evidence type="ECO:0000259" key="1">
    <source>
        <dbReference type="PROSITE" id="PS51186"/>
    </source>
</evidence>
<organism evidence="2 3">
    <name type="scientific">Paenibacillus arenilitoris</name>
    <dbReference type="NCBI Taxonomy" id="2772299"/>
    <lineage>
        <taxon>Bacteria</taxon>
        <taxon>Bacillati</taxon>
        <taxon>Bacillota</taxon>
        <taxon>Bacilli</taxon>
        <taxon>Bacillales</taxon>
        <taxon>Paenibacillaceae</taxon>
        <taxon>Paenibacillus</taxon>
    </lineage>
</organism>